<feature type="compositionally biased region" description="Basic and acidic residues" evidence="1">
    <location>
        <begin position="26"/>
        <end position="35"/>
    </location>
</feature>
<gene>
    <name evidence="2" type="ORF">OVA965_LOCUS23608</name>
    <name evidence="3" type="ORF">TMI583_LOCUS24328</name>
</gene>
<proteinExistence type="predicted"/>
<dbReference type="EMBL" id="CAJNOK010013845">
    <property type="protein sequence ID" value="CAF1193185.1"/>
    <property type="molecule type" value="Genomic_DNA"/>
</dbReference>
<evidence type="ECO:0000313" key="3">
    <source>
        <dbReference type="EMBL" id="CAF4003457.1"/>
    </source>
</evidence>
<dbReference type="Proteomes" id="UP000677228">
    <property type="component" value="Unassembled WGS sequence"/>
</dbReference>
<evidence type="ECO:0000256" key="1">
    <source>
        <dbReference type="SAM" id="MobiDB-lite"/>
    </source>
</evidence>
<feature type="compositionally biased region" description="Basic residues" evidence="1">
    <location>
        <begin position="89"/>
        <end position="98"/>
    </location>
</feature>
<evidence type="ECO:0000313" key="4">
    <source>
        <dbReference type="Proteomes" id="UP000677228"/>
    </source>
</evidence>
<sequence>MFSTNELEEMEKEMDDFCSDTNDSEDDKKESRMNDFSEYEPTFEEENENDLDEEQEKRLRNLVLGTNKKGEYDSSDEDSLGGDDIPKGWKQKKKKCPF</sequence>
<dbReference type="Proteomes" id="UP000682733">
    <property type="component" value="Unassembled WGS sequence"/>
</dbReference>
<organism evidence="2 4">
    <name type="scientific">Didymodactylos carnosus</name>
    <dbReference type="NCBI Taxonomy" id="1234261"/>
    <lineage>
        <taxon>Eukaryota</taxon>
        <taxon>Metazoa</taxon>
        <taxon>Spiralia</taxon>
        <taxon>Gnathifera</taxon>
        <taxon>Rotifera</taxon>
        <taxon>Eurotatoria</taxon>
        <taxon>Bdelloidea</taxon>
        <taxon>Philodinida</taxon>
        <taxon>Philodinidae</taxon>
        <taxon>Didymodactylos</taxon>
    </lineage>
</organism>
<comment type="caution">
    <text evidence="2">The sequence shown here is derived from an EMBL/GenBank/DDBJ whole genome shotgun (WGS) entry which is preliminary data.</text>
</comment>
<feature type="region of interest" description="Disordered" evidence="1">
    <location>
        <begin position="1"/>
        <end position="98"/>
    </location>
</feature>
<reference evidence="2" key="1">
    <citation type="submission" date="2021-02" db="EMBL/GenBank/DDBJ databases">
        <authorList>
            <person name="Nowell W R."/>
        </authorList>
    </citation>
    <scope>NUCLEOTIDE SEQUENCE</scope>
</reference>
<feature type="compositionally biased region" description="Acidic residues" evidence="1">
    <location>
        <begin position="37"/>
        <end position="54"/>
    </location>
</feature>
<dbReference type="EMBL" id="CAJOBA010035376">
    <property type="protein sequence ID" value="CAF4003457.1"/>
    <property type="molecule type" value="Genomic_DNA"/>
</dbReference>
<evidence type="ECO:0000313" key="2">
    <source>
        <dbReference type="EMBL" id="CAF1193185.1"/>
    </source>
</evidence>
<feature type="compositionally biased region" description="Acidic residues" evidence="1">
    <location>
        <begin position="1"/>
        <end position="25"/>
    </location>
</feature>
<name>A0A8S2ECY7_9BILA</name>
<dbReference type="AlphaFoldDB" id="A0A8S2ECY7"/>
<accession>A0A8S2ECY7</accession>
<protein>
    <submittedName>
        <fullName evidence="2">Uncharacterized protein</fullName>
    </submittedName>
</protein>